<accession>A0A1N6ZTT1</accession>
<feature type="transmembrane region" description="Helical" evidence="13">
    <location>
        <begin position="59"/>
        <end position="76"/>
    </location>
</feature>
<keyword evidence="7 13" id="KW-0812">Transmembrane</keyword>
<dbReference type="GO" id="GO:0036397">
    <property type="term" value="F:formate dehydrogenase (quinone) activity"/>
    <property type="evidence" value="ECO:0007669"/>
    <property type="project" value="TreeGrafter"/>
</dbReference>
<keyword evidence="5" id="KW-1003">Cell membrane</keyword>
<dbReference type="EMBL" id="FTMC01000019">
    <property type="protein sequence ID" value="SIR30249.1"/>
    <property type="molecule type" value="Genomic_DNA"/>
</dbReference>
<proteinExistence type="inferred from homology"/>
<dbReference type="SUPFAM" id="SSF81342">
    <property type="entry name" value="Transmembrane di-heme cytochromes"/>
    <property type="match status" value="1"/>
</dbReference>
<keyword evidence="10 13" id="KW-1133">Transmembrane helix</keyword>
<evidence type="ECO:0000256" key="5">
    <source>
        <dbReference type="ARBA" id="ARBA00022475"/>
    </source>
</evidence>
<keyword evidence="6" id="KW-0349">Heme</keyword>
<dbReference type="GO" id="GO:0046872">
    <property type="term" value="F:metal ion binding"/>
    <property type="evidence" value="ECO:0007669"/>
    <property type="project" value="UniProtKB-KW"/>
</dbReference>
<dbReference type="PANTHER" id="PTHR30074:SF5">
    <property type="entry name" value="FORMATE DEHYDROGENASE, NITRATE-INDUCIBLE, CYTOCHROME B556(FDN) SUBUNIT"/>
    <property type="match status" value="1"/>
</dbReference>
<comment type="cofactor">
    <cofactor evidence="1">
        <name>heme</name>
        <dbReference type="ChEBI" id="CHEBI:30413"/>
    </cofactor>
</comment>
<dbReference type="FunFam" id="1.20.950.20:FF:000002">
    <property type="entry name" value="Formate dehydrogenase cytochrome b556 subunit"/>
    <property type="match status" value="1"/>
</dbReference>
<evidence type="ECO:0000256" key="1">
    <source>
        <dbReference type="ARBA" id="ARBA00001971"/>
    </source>
</evidence>
<dbReference type="GO" id="GO:0015944">
    <property type="term" value="P:formate oxidation"/>
    <property type="evidence" value="ECO:0007669"/>
    <property type="project" value="TreeGrafter"/>
</dbReference>
<dbReference type="OrthoDB" id="9790598at2"/>
<evidence type="ECO:0000256" key="10">
    <source>
        <dbReference type="ARBA" id="ARBA00022989"/>
    </source>
</evidence>
<evidence type="ECO:0000256" key="11">
    <source>
        <dbReference type="ARBA" id="ARBA00023004"/>
    </source>
</evidence>
<evidence type="ECO:0000259" key="14">
    <source>
        <dbReference type="Pfam" id="PF01292"/>
    </source>
</evidence>
<dbReference type="GO" id="GO:0022904">
    <property type="term" value="P:respiratory electron transport chain"/>
    <property type="evidence" value="ECO:0007669"/>
    <property type="project" value="InterPro"/>
</dbReference>
<evidence type="ECO:0000256" key="12">
    <source>
        <dbReference type="ARBA" id="ARBA00023136"/>
    </source>
</evidence>
<evidence type="ECO:0000313" key="16">
    <source>
        <dbReference type="Proteomes" id="UP000186079"/>
    </source>
</evidence>
<evidence type="ECO:0000256" key="8">
    <source>
        <dbReference type="ARBA" id="ARBA00022723"/>
    </source>
</evidence>
<evidence type="ECO:0000256" key="4">
    <source>
        <dbReference type="ARBA" id="ARBA00022448"/>
    </source>
</evidence>
<evidence type="ECO:0000256" key="3">
    <source>
        <dbReference type="ARBA" id="ARBA00010747"/>
    </source>
</evidence>
<feature type="transmembrane region" description="Helical" evidence="13">
    <location>
        <begin position="20"/>
        <end position="39"/>
    </location>
</feature>
<dbReference type="GO" id="GO:0009055">
    <property type="term" value="F:electron transfer activity"/>
    <property type="evidence" value="ECO:0007669"/>
    <property type="project" value="InterPro"/>
</dbReference>
<dbReference type="NCBIfam" id="TIGR01583">
    <property type="entry name" value="formate-DH-gamm"/>
    <property type="match status" value="1"/>
</dbReference>
<organism evidence="15 16">
    <name type="scientific">Pseudomonas flexibilis</name>
    <dbReference type="NCBI Taxonomy" id="706570"/>
    <lineage>
        <taxon>Bacteria</taxon>
        <taxon>Pseudomonadati</taxon>
        <taxon>Pseudomonadota</taxon>
        <taxon>Gammaproteobacteria</taxon>
        <taxon>Pseudomonadales</taxon>
        <taxon>Pseudomonadaceae</taxon>
        <taxon>Pseudomonas</taxon>
    </lineage>
</organism>
<keyword evidence="4" id="KW-0813">Transport</keyword>
<feature type="transmembrane region" description="Helical" evidence="13">
    <location>
        <begin position="150"/>
        <end position="174"/>
    </location>
</feature>
<evidence type="ECO:0000256" key="6">
    <source>
        <dbReference type="ARBA" id="ARBA00022617"/>
    </source>
</evidence>
<keyword evidence="12 13" id="KW-0472">Membrane</keyword>
<dbReference type="Gene3D" id="1.20.950.20">
    <property type="entry name" value="Transmembrane di-heme cytochromes, Chain C"/>
    <property type="match status" value="1"/>
</dbReference>
<keyword evidence="8" id="KW-0479">Metal-binding</keyword>
<evidence type="ECO:0000256" key="9">
    <source>
        <dbReference type="ARBA" id="ARBA00022982"/>
    </source>
</evidence>
<dbReference type="GO" id="GO:0009326">
    <property type="term" value="C:formate dehydrogenase complex"/>
    <property type="evidence" value="ECO:0007669"/>
    <property type="project" value="InterPro"/>
</dbReference>
<evidence type="ECO:0000256" key="7">
    <source>
        <dbReference type="ARBA" id="ARBA00022692"/>
    </source>
</evidence>
<comment type="subcellular location">
    <subcellularLocation>
        <location evidence="2">Cell membrane</location>
        <topology evidence="2">Multi-pass membrane protein</topology>
    </subcellularLocation>
</comment>
<dbReference type="Pfam" id="PF01292">
    <property type="entry name" value="Ni_hydr_CYTB"/>
    <property type="match status" value="1"/>
</dbReference>
<evidence type="ECO:0000256" key="13">
    <source>
        <dbReference type="SAM" id="Phobius"/>
    </source>
</evidence>
<reference evidence="15 16" key="1">
    <citation type="submission" date="2017-01" db="EMBL/GenBank/DDBJ databases">
        <authorList>
            <person name="Mah S.A."/>
            <person name="Swanson W.J."/>
            <person name="Moy G.W."/>
            <person name="Vacquier V.D."/>
        </authorList>
    </citation>
    <scope>NUCLEOTIDE SEQUENCE [LARGE SCALE GENOMIC DNA]</scope>
    <source>
        <strain evidence="15 16">ATCC 29606</strain>
    </source>
</reference>
<dbReference type="GO" id="GO:0009061">
    <property type="term" value="P:anaerobic respiration"/>
    <property type="evidence" value="ECO:0007669"/>
    <property type="project" value="TreeGrafter"/>
</dbReference>
<dbReference type="InterPro" id="IPR051817">
    <property type="entry name" value="FDH_cytochrome_b556_subunit"/>
</dbReference>
<dbReference type="GO" id="GO:0008863">
    <property type="term" value="F:formate dehydrogenase (NAD+) activity"/>
    <property type="evidence" value="ECO:0007669"/>
    <property type="project" value="InterPro"/>
</dbReference>
<comment type="similarity">
    <text evidence="3">Belongs to the formate dehydrogenase gamma subunit family.</text>
</comment>
<dbReference type="PANTHER" id="PTHR30074">
    <property type="entry name" value="FORMATE DEHYDROGENASE, NITRATE-INDUCIBLE, CYTOCHROME B556 FDN SUBUNIT"/>
    <property type="match status" value="1"/>
</dbReference>
<protein>
    <submittedName>
        <fullName evidence="15">Formate dehydrogenase subunit gamma</fullName>
    </submittedName>
</protein>
<dbReference type="AlphaFoldDB" id="A0A1N6ZTT1"/>
<dbReference type="RefSeq" id="WP_052199713.1">
    <property type="nucleotide sequence ID" value="NZ_FMUP01000009.1"/>
</dbReference>
<feature type="transmembrane region" description="Helical" evidence="13">
    <location>
        <begin position="115"/>
        <end position="138"/>
    </location>
</feature>
<keyword evidence="11" id="KW-0408">Iron</keyword>
<sequence>MIRSRPIVRYTAGQRVNHWLVALLFLAAGLSGLALFHPWLFGLSGLFGGGTWTRILHPWFGVAMFVFFLFLVIRFARHNGMERRDWQWLRQMNDVVANREERLPEVGRYNAGQKLLFWVLIVLMLVLLLSGLVIWRAWFSHLFDLTSLRLASVIHAAAGWLLVMSIIVHVYAGIWVKGSMDAMLFGTVSRAWARKHHYLWYRHLTGEETPTTRTVHRPPRS</sequence>
<evidence type="ECO:0000313" key="15">
    <source>
        <dbReference type="EMBL" id="SIR30249.1"/>
    </source>
</evidence>
<gene>
    <name evidence="15" type="ORF">SAMN05421672_11928</name>
</gene>
<dbReference type="GO" id="GO:0005886">
    <property type="term" value="C:plasma membrane"/>
    <property type="evidence" value="ECO:0007669"/>
    <property type="project" value="UniProtKB-SubCell"/>
</dbReference>
<evidence type="ECO:0000256" key="2">
    <source>
        <dbReference type="ARBA" id="ARBA00004651"/>
    </source>
</evidence>
<feature type="domain" description="Cytochrome b561 bacterial/Ni-hydrogenase" evidence="14">
    <location>
        <begin position="9"/>
        <end position="185"/>
    </location>
</feature>
<dbReference type="Proteomes" id="UP000186079">
    <property type="component" value="Unassembled WGS sequence"/>
</dbReference>
<dbReference type="InterPro" id="IPR006471">
    <property type="entry name" value="Formate_DH_gsu"/>
</dbReference>
<dbReference type="InterPro" id="IPR016174">
    <property type="entry name" value="Di-haem_cyt_TM"/>
</dbReference>
<keyword evidence="9" id="KW-0249">Electron transport</keyword>
<name>A0A1N6ZTT1_9PSED</name>
<dbReference type="InterPro" id="IPR011577">
    <property type="entry name" value="Cyt_b561_bac/Ni-Hgenase"/>
</dbReference>